<dbReference type="PANTHER" id="PTHR48105">
    <property type="entry name" value="THIOREDOXIN REDUCTASE 1-RELATED-RELATED"/>
    <property type="match status" value="1"/>
</dbReference>
<keyword evidence="1" id="KW-0285">Flavoprotein</keyword>
<evidence type="ECO:0000256" key="1">
    <source>
        <dbReference type="ARBA" id="ARBA00022630"/>
    </source>
</evidence>
<evidence type="ECO:0000259" key="4">
    <source>
        <dbReference type="Pfam" id="PF07992"/>
    </source>
</evidence>
<dbReference type="Pfam" id="PF07992">
    <property type="entry name" value="Pyr_redox_2"/>
    <property type="match status" value="1"/>
</dbReference>
<protein>
    <submittedName>
        <fullName evidence="5">NAD(P)/FAD-dependent oxidoreductase</fullName>
    </submittedName>
</protein>
<dbReference type="Gene3D" id="3.50.50.60">
    <property type="entry name" value="FAD/NAD(P)-binding domain"/>
    <property type="match status" value="2"/>
</dbReference>
<name>A0A8H1LG88_9ACTN</name>
<organism evidence="5 6">
    <name type="scientific">Streptomyces albus</name>
    <dbReference type="NCBI Taxonomy" id="1888"/>
    <lineage>
        <taxon>Bacteria</taxon>
        <taxon>Bacillati</taxon>
        <taxon>Actinomycetota</taxon>
        <taxon>Actinomycetes</taxon>
        <taxon>Kitasatosporales</taxon>
        <taxon>Streptomycetaceae</taxon>
        <taxon>Streptomyces</taxon>
    </lineage>
</organism>
<dbReference type="InterPro" id="IPR036188">
    <property type="entry name" value="FAD/NAD-bd_sf"/>
</dbReference>
<gene>
    <name evidence="5" type="ORF">D8771_13620</name>
</gene>
<comment type="catalytic activity">
    <reaction evidence="3">
        <text>[thioredoxin]-dithiol + NADP(+) = [thioredoxin]-disulfide + NADPH + H(+)</text>
        <dbReference type="Rhea" id="RHEA:20345"/>
        <dbReference type="Rhea" id="RHEA-COMP:10698"/>
        <dbReference type="Rhea" id="RHEA-COMP:10700"/>
        <dbReference type="ChEBI" id="CHEBI:15378"/>
        <dbReference type="ChEBI" id="CHEBI:29950"/>
        <dbReference type="ChEBI" id="CHEBI:50058"/>
        <dbReference type="ChEBI" id="CHEBI:57783"/>
        <dbReference type="ChEBI" id="CHEBI:58349"/>
        <dbReference type="EC" id="1.8.1.9"/>
    </reaction>
</comment>
<dbReference type="SUPFAM" id="SSF51905">
    <property type="entry name" value="FAD/NAD(P)-binding domain"/>
    <property type="match status" value="1"/>
</dbReference>
<dbReference type="PRINTS" id="PR00368">
    <property type="entry name" value="FADPNR"/>
</dbReference>
<sequence>MVDYDVVVVGGGTAGLSAALTLARAGRRVTVVDKGEPRNSPAAHLHGFLSRDGTAPADMLRVGREEVAGYGGTFLDTAVTTARPGPHGGFVAELETGRRLTARALLVATGLRDILPSVAGVAELWGGDVLHCPYCHGHEVRDKPVGVLGGENRPFSLHQASLVRQWSPDVVFFPHPIELADEERERFLARGVRVVEGPVERLETDGGRLAAVRMGDGSAVERSALFVGPRFVPRDELLTGLGCEVGPSGWVTVDASGATSVPGVWAAGNVVSEAAQLASAAGAGMTSAIALNHHLLADDIDSAVAHYRATGTAVSD</sequence>
<accession>A0A8H1LG88</accession>
<dbReference type="GO" id="GO:0004791">
    <property type="term" value="F:thioredoxin-disulfide reductase (NADPH) activity"/>
    <property type="evidence" value="ECO:0007669"/>
    <property type="project" value="UniProtKB-EC"/>
</dbReference>
<evidence type="ECO:0000313" key="6">
    <source>
        <dbReference type="Proteomes" id="UP000298111"/>
    </source>
</evidence>
<keyword evidence="2" id="KW-0560">Oxidoreductase</keyword>
<evidence type="ECO:0000256" key="3">
    <source>
        <dbReference type="ARBA" id="ARBA00048132"/>
    </source>
</evidence>
<dbReference type="AlphaFoldDB" id="A0A8H1LG88"/>
<comment type="caution">
    <text evidence="5">The sequence shown here is derived from an EMBL/GenBank/DDBJ whole genome shotgun (WGS) entry which is preliminary data.</text>
</comment>
<proteinExistence type="predicted"/>
<dbReference type="EMBL" id="RCIY01000053">
    <property type="protein sequence ID" value="TGG83929.1"/>
    <property type="molecule type" value="Genomic_DNA"/>
</dbReference>
<dbReference type="Proteomes" id="UP000298111">
    <property type="component" value="Unassembled WGS sequence"/>
</dbReference>
<evidence type="ECO:0000313" key="5">
    <source>
        <dbReference type="EMBL" id="TGG83929.1"/>
    </source>
</evidence>
<feature type="domain" description="FAD/NAD(P)-binding" evidence="4">
    <location>
        <begin position="4"/>
        <end position="282"/>
    </location>
</feature>
<reference evidence="5 6" key="1">
    <citation type="submission" date="2018-10" db="EMBL/GenBank/DDBJ databases">
        <title>Isolation of pseudouridimycin from Streptomyces albus DSM 40763.</title>
        <authorList>
            <person name="Rosenqvist P."/>
            <person name="Metsae-Ketelae M."/>
            <person name="Virta P."/>
        </authorList>
    </citation>
    <scope>NUCLEOTIDE SEQUENCE [LARGE SCALE GENOMIC DNA]</scope>
    <source>
        <strain evidence="5 6">DSM 40763</strain>
    </source>
</reference>
<dbReference type="InterPro" id="IPR023753">
    <property type="entry name" value="FAD/NAD-binding_dom"/>
</dbReference>
<dbReference type="InterPro" id="IPR050097">
    <property type="entry name" value="Ferredoxin-NADP_redctase_2"/>
</dbReference>
<evidence type="ECO:0000256" key="2">
    <source>
        <dbReference type="ARBA" id="ARBA00023002"/>
    </source>
</evidence>
<dbReference type="PRINTS" id="PR00469">
    <property type="entry name" value="PNDRDTASEII"/>
</dbReference>